<feature type="transmembrane region" description="Helical" evidence="8">
    <location>
        <begin position="156"/>
        <end position="175"/>
    </location>
</feature>
<dbReference type="Pfam" id="PF06105">
    <property type="entry name" value="Aph-1"/>
    <property type="match status" value="1"/>
</dbReference>
<keyword evidence="5 8" id="KW-1133">Transmembrane helix</keyword>
<comment type="similarity">
    <text evidence="2">Belongs to the APH-1 family.</text>
</comment>
<organism evidence="9 10">
    <name type="scientific">Ectocarpus siliculosus</name>
    <name type="common">Brown alga</name>
    <name type="synonym">Conferva siliculosa</name>
    <dbReference type="NCBI Taxonomy" id="2880"/>
    <lineage>
        <taxon>Eukaryota</taxon>
        <taxon>Sar</taxon>
        <taxon>Stramenopiles</taxon>
        <taxon>Ochrophyta</taxon>
        <taxon>PX clade</taxon>
        <taxon>Phaeophyceae</taxon>
        <taxon>Ectocarpales</taxon>
        <taxon>Ectocarpaceae</taxon>
        <taxon>Ectocarpus</taxon>
    </lineage>
</organism>
<dbReference type="eggNOG" id="ENOG502S7DU">
    <property type="taxonomic scope" value="Eukaryota"/>
</dbReference>
<evidence type="ECO:0000256" key="3">
    <source>
        <dbReference type="ARBA" id="ARBA00022692"/>
    </source>
</evidence>
<dbReference type="STRING" id="2880.D8LJA9"/>
<evidence type="ECO:0000313" key="9">
    <source>
        <dbReference type="EMBL" id="CBN76993.1"/>
    </source>
</evidence>
<feature type="transmembrane region" description="Helical" evidence="8">
    <location>
        <begin position="31"/>
        <end position="56"/>
    </location>
</feature>
<sequence length="284" mass="28836">MGLVLVAGCSLIAFGPSIMLWVVVVGKRPALVIIGLVGAFFWLASMAAASVLWTIVPAAQDAWLLSMITGVVLHGFGRLALAKVYVKTEAVINEAAAHAAPASNAHGSSGRYGGALGAEGSGGVGEGRGERKTGDVPDQPEESSGLLRLNGVSSSIAAGVGWGLIHAVIMVGTALSKHMGPGAAFSPSCPHVPSVIVSALSAQAFVVLDLLLMAAAFAAARSGDAGLMSFSFGLHFAAALTTGFNFIEGGCTASLPLLYGVVALAAIALTRYRPLKSAMIRLRR</sequence>
<evidence type="ECO:0000256" key="4">
    <source>
        <dbReference type="ARBA" id="ARBA00022976"/>
    </source>
</evidence>
<feature type="transmembrane region" description="Helical" evidence="8">
    <location>
        <begin position="227"/>
        <end position="247"/>
    </location>
</feature>
<protein>
    <submittedName>
        <fullName evidence="9">Uncharacterized protein</fullName>
    </submittedName>
</protein>
<keyword evidence="10" id="KW-1185">Reference proteome</keyword>
<dbReference type="InterPro" id="IPR009294">
    <property type="entry name" value="Aph-1"/>
</dbReference>
<dbReference type="EMBL" id="FN649740">
    <property type="protein sequence ID" value="CBN76993.1"/>
    <property type="molecule type" value="Genomic_DNA"/>
</dbReference>
<feature type="transmembrane region" description="Helical" evidence="8">
    <location>
        <begin position="195"/>
        <end position="220"/>
    </location>
</feature>
<keyword evidence="4" id="KW-0914">Notch signaling pathway</keyword>
<gene>
    <name evidence="9" type="ORF">Esi_0024_0175</name>
</gene>
<reference evidence="9 10" key="1">
    <citation type="journal article" date="2010" name="Nature">
        <title>The Ectocarpus genome and the independent evolution of multicellularity in brown algae.</title>
        <authorList>
            <person name="Cock J.M."/>
            <person name="Sterck L."/>
            <person name="Rouze P."/>
            <person name="Scornet D."/>
            <person name="Allen A.E."/>
            <person name="Amoutzias G."/>
            <person name="Anthouard V."/>
            <person name="Artiguenave F."/>
            <person name="Aury J.M."/>
            <person name="Badger J.H."/>
            <person name="Beszteri B."/>
            <person name="Billiau K."/>
            <person name="Bonnet E."/>
            <person name="Bothwell J.H."/>
            <person name="Bowler C."/>
            <person name="Boyen C."/>
            <person name="Brownlee C."/>
            <person name="Carrano C.J."/>
            <person name="Charrier B."/>
            <person name="Cho G.Y."/>
            <person name="Coelho S.M."/>
            <person name="Collen J."/>
            <person name="Corre E."/>
            <person name="Da Silva C."/>
            <person name="Delage L."/>
            <person name="Delaroque N."/>
            <person name="Dittami S.M."/>
            <person name="Doulbeau S."/>
            <person name="Elias M."/>
            <person name="Farnham G."/>
            <person name="Gachon C.M."/>
            <person name="Gschloessl B."/>
            <person name="Heesch S."/>
            <person name="Jabbari K."/>
            <person name="Jubin C."/>
            <person name="Kawai H."/>
            <person name="Kimura K."/>
            <person name="Kloareg B."/>
            <person name="Kupper F.C."/>
            <person name="Lang D."/>
            <person name="Le Bail A."/>
            <person name="Leblanc C."/>
            <person name="Lerouge P."/>
            <person name="Lohr M."/>
            <person name="Lopez P.J."/>
            <person name="Martens C."/>
            <person name="Maumus F."/>
            <person name="Michel G."/>
            <person name="Miranda-Saavedra D."/>
            <person name="Morales J."/>
            <person name="Moreau H."/>
            <person name="Motomura T."/>
            <person name="Nagasato C."/>
            <person name="Napoli C.A."/>
            <person name="Nelson D.R."/>
            <person name="Nyvall-Collen P."/>
            <person name="Peters A.F."/>
            <person name="Pommier C."/>
            <person name="Potin P."/>
            <person name="Poulain J."/>
            <person name="Quesneville H."/>
            <person name="Read B."/>
            <person name="Rensing S.A."/>
            <person name="Ritter A."/>
            <person name="Rousvoal S."/>
            <person name="Samanta M."/>
            <person name="Samson G."/>
            <person name="Schroeder D.C."/>
            <person name="Segurens B."/>
            <person name="Strittmatter M."/>
            <person name="Tonon T."/>
            <person name="Tregear J.W."/>
            <person name="Valentin K."/>
            <person name="von Dassow P."/>
            <person name="Yamagishi T."/>
            <person name="Van de Peer Y."/>
            <person name="Wincker P."/>
        </authorList>
    </citation>
    <scope>NUCLEOTIDE SEQUENCE [LARGE SCALE GENOMIC DNA]</scope>
    <source>
        <strain evidence="10">Ec32 / CCAP1310/4</strain>
    </source>
</reference>
<dbReference type="OrthoDB" id="6507463at2759"/>
<evidence type="ECO:0000256" key="5">
    <source>
        <dbReference type="ARBA" id="ARBA00022989"/>
    </source>
</evidence>
<dbReference type="GO" id="GO:0007219">
    <property type="term" value="P:Notch signaling pathway"/>
    <property type="evidence" value="ECO:0007669"/>
    <property type="project" value="UniProtKB-KW"/>
</dbReference>
<dbReference type="PANTHER" id="PTHR12889">
    <property type="entry name" value="GAMMA-SECRETASE SUBUNIT APH-1"/>
    <property type="match status" value="1"/>
</dbReference>
<evidence type="ECO:0000256" key="8">
    <source>
        <dbReference type="SAM" id="Phobius"/>
    </source>
</evidence>
<accession>D8LJA9</accession>
<dbReference type="OMA" id="HAVIMVG"/>
<proteinExistence type="inferred from homology"/>
<feature type="transmembrane region" description="Helical" evidence="8">
    <location>
        <begin position="253"/>
        <end position="272"/>
    </location>
</feature>
<feature type="transmembrane region" description="Helical" evidence="8">
    <location>
        <begin position="62"/>
        <end position="81"/>
    </location>
</feature>
<evidence type="ECO:0000256" key="6">
    <source>
        <dbReference type="ARBA" id="ARBA00023136"/>
    </source>
</evidence>
<dbReference type="Proteomes" id="UP000002630">
    <property type="component" value="Linkage Group LG15"/>
</dbReference>
<evidence type="ECO:0000256" key="1">
    <source>
        <dbReference type="ARBA" id="ARBA00004141"/>
    </source>
</evidence>
<dbReference type="EMBL" id="FN648420">
    <property type="protein sequence ID" value="CBN76993.1"/>
    <property type="molecule type" value="Genomic_DNA"/>
</dbReference>
<dbReference type="GO" id="GO:0016020">
    <property type="term" value="C:membrane"/>
    <property type="evidence" value="ECO:0007669"/>
    <property type="project" value="UniProtKB-SubCell"/>
</dbReference>
<name>D8LJA9_ECTSI</name>
<feature type="transmembrane region" description="Helical" evidence="8">
    <location>
        <begin position="6"/>
        <end position="24"/>
    </location>
</feature>
<keyword evidence="6 8" id="KW-0472">Membrane</keyword>
<evidence type="ECO:0000256" key="7">
    <source>
        <dbReference type="SAM" id="MobiDB-lite"/>
    </source>
</evidence>
<dbReference type="AlphaFoldDB" id="D8LJA9"/>
<evidence type="ECO:0000313" key="10">
    <source>
        <dbReference type="Proteomes" id="UP000002630"/>
    </source>
</evidence>
<keyword evidence="3 8" id="KW-0812">Transmembrane</keyword>
<evidence type="ECO:0000256" key="2">
    <source>
        <dbReference type="ARBA" id="ARBA00005577"/>
    </source>
</evidence>
<feature type="region of interest" description="Disordered" evidence="7">
    <location>
        <begin position="120"/>
        <end position="146"/>
    </location>
</feature>
<dbReference type="GO" id="GO:0016485">
    <property type="term" value="P:protein processing"/>
    <property type="evidence" value="ECO:0007669"/>
    <property type="project" value="InterPro"/>
</dbReference>
<comment type="subcellular location">
    <subcellularLocation>
        <location evidence="1">Membrane</location>
        <topology evidence="1">Multi-pass membrane protein</topology>
    </subcellularLocation>
</comment>
<dbReference type="InParanoid" id="D8LJA9"/>